<dbReference type="InterPro" id="IPR041307">
    <property type="entry name" value="WcbI"/>
</dbReference>
<evidence type="ECO:0000256" key="1">
    <source>
        <dbReference type="SAM" id="MobiDB-lite"/>
    </source>
</evidence>
<dbReference type="Proteomes" id="UP000198704">
    <property type="component" value="Unassembled WGS sequence"/>
</dbReference>
<dbReference type="EMBL" id="FNHS01000006">
    <property type="protein sequence ID" value="SDN17858.1"/>
    <property type="molecule type" value="Genomic_DNA"/>
</dbReference>
<name>A0A1G9Z8H7_9HYPH</name>
<dbReference type="Pfam" id="PF18588">
    <property type="entry name" value="WcbI"/>
    <property type="match status" value="1"/>
</dbReference>
<dbReference type="STRING" id="582672.SAMN05216360_106172"/>
<protein>
    <recommendedName>
        <fullName evidence="2">Polysaccharide biosynthesis enzyme WcbI domain-containing protein</fullName>
    </recommendedName>
</protein>
<keyword evidence="4" id="KW-1185">Reference proteome</keyword>
<proteinExistence type="predicted"/>
<organism evidence="3 4">
    <name type="scientific">Methylobacterium phyllostachyos</name>
    <dbReference type="NCBI Taxonomy" id="582672"/>
    <lineage>
        <taxon>Bacteria</taxon>
        <taxon>Pseudomonadati</taxon>
        <taxon>Pseudomonadota</taxon>
        <taxon>Alphaproteobacteria</taxon>
        <taxon>Hyphomicrobiales</taxon>
        <taxon>Methylobacteriaceae</taxon>
        <taxon>Methylobacterium</taxon>
    </lineage>
</organism>
<evidence type="ECO:0000313" key="3">
    <source>
        <dbReference type="EMBL" id="SDN17858.1"/>
    </source>
</evidence>
<feature type="region of interest" description="Disordered" evidence="1">
    <location>
        <begin position="334"/>
        <end position="357"/>
    </location>
</feature>
<accession>A0A1G9Z8H7</accession>
<dbReference type="OrthoDB" id="7170754at2"/>
<reference evidence="4" key="1">
    <citation type="submission" date="2016-10" db="EMBL/GenBank/DDBJ databases">
        <authorList>
            <person name="Varghese N."/>
            <person name="Submissions S."/>
        </authorList>
    </citation>
    <scope>NUCLEOTIDE SEQUENCE [LARGE SCALE GENOMIC DNA]</scope>
    <source>
        <strain evidence="4">BL47</strain>
    </source>
</reference>
<feature type="domain" description="Polysaccharide biosynthesis enzyme WcbI" evidence="2">
    <location>
        <begin position="27"/>
        <end position="233"/>
    </location>
</feature>
<gene>
    <name evidence="3" type="ORF">SAMN05216360_106172</name>
</gene>
<dbReference type="RefSeq" id="WP_091715948.1">
    <property type="nucleotide sequence ID" value="NZ_FNHS01000006.1"/>
</dbReference>
<feature type="compositionally biased region" description="Low complexity" evidence="1">
    <location>
        <begin position="338"/>
        <end position="357"/>
    </location>
</feature>
<dbReference type="AlphaFoldDB" id="A0A1G9Z8H7"/>
<evidence type="ECO:0000259" key="2">
    <source>
        <dbReference type="Pfam" id="PF18588"/>
    </source>
</evidence>
<evidence type="ECO:0000313" key="4">
    <source>
        <dbReference type="Proteomes" id="UP000198704"/>
    </source>
</evidence>
<sequence>MLTVDSLWRARHRLAQLGKKRTGSPSILVIGVCQAGAIAKAMRYLLPDARVDFVSAFTAARRFPRLADLMAHADGYDHVFSSIYLPRFKGGGTIDTLRTHPKVRLIPTIVFSAYHPDLIHVGVQDAVTLNGLISGPMGHSHSAITLYAYLSGFSQAQALRLFAEPVFERLGYFDLWDESVSYLRGLGRQADYDLDTHLTRWARRGCFMHSINHTKLYVVSDLARGLLTKAGVPFEACDLDAFLPDDLGGQGSWPVYPEIAQHYGIPGSALFFKAETRRSGPARTMNRAEFVAASYANYDRRERSLLVSQRVQGWRNDAPTVDFLREAAGRGDIPARPAARVPSVSAGGSGSLAGHAS</sequence>